<dbReference type="Proteomes" id="UP001444661">
    <property type="component" value="Unassembled WGS sequence"/>
</dbReference>
<dbReference type="Pfam" id="PF13302">
    <property type="entry name" value="Acetyltransf_3"/>
    <property type="match status" value="1"/>
</dbReference>
<dbReference type="PANTHER" id="PTHR43792">
    <property type="entry name" value="GNAT FAMILY, PUTATIVE (AFU_ORTHOLOGUE AFUA_3G00765)-RELATED-RELATED"/>
    <property type="match status" value="1"/>
</dbReference>
<dbReference type="InterPro" id="IPR000182">
    <property type="entry name" value="GNAT_dom"/>
</dbReference>
<evidence type="ECO:0000256" key="1">
    <source>
        <dbReference type="SAM" id="MobiDB-lite"/>
    </source>
</evidence>
<keyword evidence="4" id="KW-1185">Reference proteome</keyword>
<feature type="region of interest" description="Disordered" evidence="1">
    <location>
        <begin position="1"/>
        <end position="25"/>
    </location>
</feature>
<dbReference type="PROSITE" id="PS51186">
    <property type="entry name" value="GNAT"/>
    <property type="match status" value="1"/>
</dbReference>
<dbReference type="InterPro" id="IPR016181">
    <property type="entry name" value="Acyl_CoA_acyltransferase"/>
</dbReference>
<feature type="domain" description="N-acetyltransferase" evidence="2">
    <location>
        <begin position="33"/>
        <end position="226"/>
    </location>
</feature>
<dbReference type="PANTHER" id="PTHR43792:SF1">
    <property type="entry name" value="N-ACETYLTRANSFERASE DOMAIN-CONTAINING PROTEIN"/>
    <property type="match status" value="1"/>
</dbReference>
<evidence type="ECO:0000259" key="2">
    <source>
        <dbReference type="PROSITE" id="PS51186"/>
    </source>
</evidence>
<dbReference type="Gene3D" id="3.40.630.30">
    <property type="match status" value="1"/>
</dbReference>
<dbReference type="InterPro" id="IPR051531">
    <property type="entry name" value="N-acetyltransferase"/>
</dbReference>
<comment type="caution">
    <text evidence="3">The sequence shown here is derived from an EMBL/GenBank/DDBJ whole genome shotgun (WGS) entry which is preliminary data.</text>
</comment>
<evidence type="ECO:0000313" key="3">
    <source>
        <dbReference type="EMBL" id="KAK8016485.1"/>
    </source>
</evidence>
<reference evidence="3 4" key="1">
    <citation type="submission" date="2023-01" db="EMBL/GenBank/DDBJ databases">
        <title>Analysis of 21 Apiospora genomes using comparative genomics revels a genus with tremendous synthesis potential of carbohydrate active enzymes and secondary metabolites.</title>
        <authorList>
            <person name="Sorensen T."/>
        </authorList>
    </citation>
    <scope>NUCLEOTIDE SEQUENCE [LARGE SCALE GENOMIC DNA]</scope>
    <source>
        <strain evidence="3 4">CBS 33761</strain>
    </source>
</reference>
<name>A0ABR1RNF3_9PEZI</name>
<dbReference type="EMBL" id="JAQQWK010000014">
    <property type="protein sequence ID" value="KAK8016485.1"/>
    <property type="molecule type" value="Genomic_DNA"/>
</dbReference>
<sequence>MTASSNMIKVKTTLPKQPFPPNADRQPIRTERLLIRALTQDDLQAVHELRTQPEVMIFTARGRVDANPAETQERIDSFLPPRGDRETYNTAVCLAATGELLGLGGVHNRASTALGWPEIGYMFKREHWGRGYATEFMRAFLERWWALPRVEAEVEVDARSVAVAAADRDGGLADGNGERVVPEMLSAIVDANNPGSLRVMQNAGFERFKEWQEPDSRVGFEGKDVTLVAFTCTCSSKGRKWDVQ</sequence>
<evidence type="ECO:0000313" key="4">
    <source>
        <dbReference type="Proteomes" id="UP001444661"/>
    </source>
</evidence>
<proteinExistence type="predicted"/>
<gene>
    <name evidence="3" type="ORF">PG993_014674</name>
</gene>
<dbReference type="SUPFAM" id="SSF55729">
    <property type="entry name" value="Acyl-CoA N-acyltransferases (Nat)"/>
    <property type="match status" value="1"/>
</dbReference>
<protein>
    <submittedName>
        <fullName evidence="3">GNAT domain-containing protein</fullName>
    </submittedName>
</protein>
<accession>A0ABR1RNF3</accession>
<organism evidence="3 4">
    <name type="scientific">Apiospora rasikravindrae</name>
    <dbReference type="NCBI Taxonomy" id="990691"/>
    <lineage>
        <taxon>Eukaryota</taxon>
        <taxon>Fungi</taxon>
        <taxon>Dikarya</taxon>
        <taxon>Ascomycota</taxon>
        <taxon>Pezizomycotina</taxon>
        <taxon>Sordariomycetes</taxon>
        <taxon>Xylariomycetidae</taxon>
        <taxon>Amphisphaeriales</taxon>
        <taxon>Apiosporaceae</taxon>
        <taxon>Apiospora</taxon>
    </lineage>
</organism>